<keyword evidence="2" id="KW-1185">Reference proteome</keyword>
<evidence type="ECO:0000313" key="2">
    <source>
        <dbReference type="Proteomes" id="UP001607221"/>
    </source>
</evidence>
<dbReference type="EMBL" id="JBIHSE010000001">
    <property type="protein sequence ID" value="MFH0271575.1"/>
    <property type="molecule type" value="Genomic_DNA"/>
</dbReference>
<dbReference type="RefSeq" id="WP_186174696.1">
    <property type="nucleotide sequence ID" value="NZ_CAJFAE010000001.1"/>
</dbReference>
<comment type="caution">
    <text evidence="1">The sequence shown here is derived from an EMBL/GenBank/DDBJ whole genome shotgun (WGS) entry which is preliminary data.</text>
</comment>
<gene>
    <name evidence="1" type="ORF">ACGRHZ_09525</name>
</gene>
<dbReference type="Proteomes" id="UP001607221">
    <property type="component" value="Unassembled WGS sequence"/>
</dbReference>
<protein>
    <recommendedName>
        <fullName evidence="3">DUF4156 domain-containing protein</fullName>
    </recommendedName>
</protein>
<proteinExistence type="predicted"/>
<evidence type="ECO:0008006" key="3">
    <source>
        <dbReference type="Google" id="ProtNLM"/>
    </source>
</evidence>
<sequence>MEKALILLVMLSSTVHAYSFEQRGFIESCIGIGTLIPSQSEKAEVIKSVYVREQTEEGSKIEDIMMSSGTAKGIVLGVSISSNRTMVSHAIDGWEANRCDSLYEQMKPRYKSK</sequence>
<name>A0ABW7J7J7_9VIBR</name>
<accession>A0ABW7J7J7</accession>
<evidence type="ECO:0000313" key="1">
    <source>
        <dbReference type="EMBL" id="MFH0271575.1"/>
    </source>
</evidence>
<reference evidence="1 2" key="1">
    <citation type="submission" date="2024-10" db="EMBL/GenBank/DDBJ databases">
        <authorList>
            <person name="Yibar A."/>
            <person name="Saticioglu I.B."/>
            <person name="Duman M."/>
            <person name="Ajmi N."/>
            <person name="Gurler F."/>
            <person name="Ay H."/>
            <person name="Onuk E."/>
            <person name="Guler S."/>
            <person name="Romalde J.L."/>
        </authorList>
    </citation>
    <scope>NUCLEOTIDE SEQUENCE [LARGE SCALE GENOMIC DNA]</scope>
    <source>
        <strain evidence="1 2">1-TCBS-A</strain>
    </source>
</reference>
<organism evidence="1 2">
    <name type="scientific">Vibrio jasicida</name>
    <dbReference type="NCBI Taxonomy" id="766224"/>
    <lineage>
        <taxon>Bacteria</taxon>
        <taxon>Pseudomonadati</taxon>
        <taxon>Pseudomonadota</taxon>
        <taxon>Gammaproteobacteria</taxon>
        <taxon>Vibrionales</taxon>
        <taxon>Vibrionaceae</taxon>
        <taxon>Vibrio</taxon>
    </lineage>
</organism>